<dbReference type="Proteomes" id="UP000002230">
    <property type="component" value="Chromosome"/>
</dbReference>
<evidence type="ECO:0000313" key="2">
    <source>
        <dbReference type="EMBL" id="ADM42584.1"/>
    </source>
</evidence>
<keyword evidence="3" id="KW-1185">Reference proteome</keyword>
<dbReference type="AlphaFoldDB" id="A0A0H3DVS7"/>
<sequence>MQSIQFDLHKLGWKAFEDLVSCILKETFGQTFQIFSDGVDGGRDGAFYGTWSGTGFGDGISNSFTTQCKHTSKQGMKLSKGVVSDELPKIERLVSEGLADVYLLFTNCSVSAETAAVMEEDIRKTGVKFAKIYGAEWINHSISLYPSLRRMVPRIYGLGDLSQIITNQAFRQAKSVLDSIAPDLACFVPTEAYRRCAHAIRDYGFVMLIGEPASGKTMIANLLALSAADEWGLQTLILSSPEDLDRQWNPDDPGQFFWVDDAFGSNHCDFNRVQEWNQRLPKLKAAIHKGARVIFTSRSYIFRAAQNRLNTNKFELFRDSRVTIEVEKLSDPEKAMILYNHLKLGKQTKTFRRAIKNFLPSVVSVPKFLPEIARRFANPQFTNKLVPNEAAVVGFFSNPTGIMADIIGGLAPAERAALALVFSNGGELPIPLRIENPQTTNIITSMQSNLGDVKAALSALDDSLIRISKTQDEHYWKFRHPTIRDAFATDVAGNPELIDIYLSGVTKERLIEEISCGDMGIEGIKLVVPHSMFNSVLNIIDPSGNRALISRPILTFLASRCSTDFLGLYFNSDEAKTYLLDLISSARRYDNSLTILSRLNINGLLGDDLRRKVLDKLSVLASINHSDCFIDADFVGVLLSKEENEARLSVQKVEFYSNMNEIIQDIEDSWATDDDVDEAFYDVTRLLERFRDENNELYCEDFYDEDEWQKSEQFIREIEIRKDKLKLQQSEAVDYDELEAEEAQSTDLQLGRSIFDDVDE</sequence>
<protein>
    <recommendedName>
        <fullName evidence="1">Novel STAND NTPase 3 domain-containing protein</fullName>
    </recommendedName>
</protein>
<proteinExistence type="predicted"/>
<evidence type="ECO:0000313" key="3">
    <source>
        <dbReference type="Proteomes" id="UP000002230"/>
    </source>
</evidence>
<reference evidence="3" key="1">
    <citation type="submission" date="2010-08" db="EMBL/GenBank/DDBJ databases">
        <title>Genome comparisons of Edwardsiella bacteria analysed using deep sequencing technology.</title>
        <authorList>
            <person name="van Soest J.J."/>
            <person name="Henkel C.V."/>
            <person name="Jansen H.J."/>
            <person name="van den Hondel C.A.M.J.J."/>
            <person name="Bloemberg G.V."/>
            <person name="Meijer A.H."/>
            <person name="Spaink H.P."/>
        </authorList>
    </citation>
    <scope>NUCLEOTIDE SEQUENCE [LARGE SCALE GENOMIC DNA]</scope>
    <source>
        <strain evidence="3">FL6-60</strain>
    </source>
</reference>
<reference evidence="2 3" key="2">
    <citation type="journal article" date="2011" name="BMC Immunol.">
        <title>Comparison of static immersion and intravenous injection systems for exposure of zebrafish embryos to the natural pathogen Edwardsiella tarda.</title>
        <authorList>
            <person name="van Soest J.J."/>
            <person name="Stockhammer O.W."/>
            <person name="Ordas A."/>
            <person name="Bloemberg G.V."/>
            <person name="Spaink H.P."/>
            <person name="Meijer A.H."/>
        </authorList>
    </citation>
    <scope>NUCLEOTIDE SEQUENCE [LARGE SCALE GENOMIC DNA]</scope>
    <source>
        <strain evidence="2 3">FL6-60</strain>
    </source>
</reference>
<gene>
    <name evidence="2" type="ordered locus">ETAF_2481</name>
</gene>
<dbReference type="SUPFAM" id="SSF52540">
    <property type="entry name" value="P-loop containing nucleoside triphosphate hydrolases"/>
    <property type="match status" value="1"/>
</dbReference>
<organism evidence="2 3">
    <name type="scientific">Edwardsiella tarda (strain FL6-60)</name>
    <dbReference type="NCBI Taxonomy" id="718251"/>
    <lineage>
        <taxon>Bacteria</taxon>
        <taxon>Pseudomonadati</taxon>
        <taxon>Pseudomonadota</taxon>
        <taxon>Gammaproteobacteria</taxon>
        <taxon>Enterobacterales</taxon>
        <taxon>Hafniaceae</taxon>
        <taxon>Edwardsiella</taxon>
    </lineage>
</organism>
<dbReference type="HOGENOM" id="CLU_021145_0_0_6"/>
<dbReference type="InterPro" id="IPR049050">
    <property type="entry name" value="nSTAND3"/>
</dbReference>
<dbReference type="InterPro" id="IPR027417">
    <property type="entry name" value="P-loop_NTPase"/>
</dbReference>
<name>A0A0H3DVS7_EDWTF</name>
<dbReference type="PATRIC" id="fig|718251.5.peg.2576"/>
<feature type="domain" description="Novel STAND NTPase 3" evidence="1">
    <location>
        <begin position="187"/>
        <end position="343"/>
    </location>
</feature>
<dbReference type="EMBL" id="CP002154">
    <property type="protein sequence ID" value="ADM42584.1"/>
    <property type="molecule type" value="Genomic_DNA"/>
</dbReference>
<dbReference type="Pfam" id="PF20720">
    <property type="entry name" value="nSTAND3"/>
    <property type="match status" value="1"/>
</dbReference>
<evidence type="ECO:0000259" key="1">
    <source>
        <dbReference type="Pfam" id="PF20720"/>
    </source>
</evidence>
<accession>A0A0H3DVS7</accession>
<dbReference type="KEGG" id="etd:ETAF_2481"/>